<gene>
    <name evidence="3" type="ORF">EXIGLDRAFT_718272</name>
</gene>
<keyword evidence="3" id="KW-0012">Acyltransferase</keyword>
<dbReference type="InterPro" id="IPR050769">
    <property type="entry name" value="NAT_camello-type"/>
</dbReference>
<protein>
    <submittedName>
        <fullName evidence="3">Acyl-CoA N-acyltransferase</fullName>
    </submittedName>
</protein>
<evidence type="ECO:0000256" key="1">
    <source>
        <dbReference type="ARBA" id="ARBA00022679"/>
    </source>
</evidence>
<sequence length="196" mass="21559">MATSNVADVSPSHNPSSYIHRLDASHYLIYRCMRLRLLTDAPQLFGSNYAREAAFSTETWVKRLENPLSAVWVATPTPAMATFVGIDEDAAAKHYIGTIGCIGGFPPDPSHAWIAGMWVAPEARGRGVASELVKAAVAWARDIKREDGRRAFTTLTLTCNEENVAARTLYVRSGFAEVEDEEEAAKGHVAMRCRDF</sequence>
<evidence type="ECO:0000313" key="3">
    <source>
        <dbReference type="EMBL" id="KZV92491.1"/>
    </source>
</evidence>
<dbReference type="Pfam" id="PF00583">
    <property type="entry name" value="Acetyltransf_1"/>
    <property type="match status" value="1"/>
</dbReference>
<keyword evidence="4" id="KW-1185">Reference proteome</keyword>
<dbReference type="OrthoDB" id="41532at2759"/>
<dbReference type="GO" id="GO:0008080">
    <property type="term" value="F:N-acetyltransferase activity"/>
    <property type="evidence" value="ECO:0007669"/>
    <property type="project" value="InterPro"/>
</dbReference>
<dbReference type="PANTHER" id="PTHR13947">
    <property type="entry name" value="GNAT FAMILY N-ACETYLTRANSFERASE"/>
    <property type="match status" value="1"/>
</dbReference>
<evidence type="ECO:0000313" key="4">
    <source>
        <dbReference type="Proteomes" id="UP000077266"/>
    </source>
</evidence>
<organism evidence="3 4">
    <name type="scientific">Exidia glandulosa HHB12029</name>
    <dbReference type="NCBI Taxonomy" id="1314781"/>
    <lineage>
        <taxon>Eukaryota</taxon>
        <taxon>Fungi</taxon>
        <taxon>Dikarya</taxon>
        <taxon>Basidiomycota</taxon>
        <taxon>Agaricomycotina</taxon>
        <taxon>Agaricomycetes</taxon>
        <taxon>Auriculariales</taxon>
        <taxon>Exidiaceae</taxon>
        <taxon>Exidia</taxon>
    </lineage>
</organism>
<dbReference type="SUPFAM" id="SSF55729">
    <property type="entry name" value="Acyl-CoA N-acyltransferases (Nat)"/>
    <property type="match status" value="1"/>
</dbReference>
<name>A0A165HUS5_EXIGL</name>
<dbReference type="EMBL" id="KV426007">
    <property type="protein sequence ID" value="KZV92491.1"/>
    <property type="molecule type" value="Genomic_DNA"/>
</dbReference>
<dbReference type="PROSITE" id="PS51186">
    <property type="entry name" value="GNAT"/>
    <property type="match status" value="1"/>
</dbReference>
<dbReference type="CDD" id="cd04301">
    <property type="entry name" value="NAT_SF"/>
    <property type="match status" value="1"/>
</dbReference>
<proteinExistence type="predicted"/>
<accession>A0A165HUS5</accession>
<dbReference type="AlphaFoldDB" id="A0A165HUS5"/>
<evidence type="ECO:0000259" key="2">
    <source>
        <dbReference type="PROSITE" id="PS51186"/>
    </source>
</evidence>
<dbReference type="InParanoid" id="A0A165HUS5"/>
<dbReference type="InterPro" id="IPR016181">
    <property type="entry name" value="Acyl_CoA_acyltransferase"/>
</dbReference>
<dbReference type="InterPro" id="IPR000182">
    <property type="entry name" value="GNAT_dom"/>
</dbReference>
<reference evidence="3 4" key="1">
    <citation type="journal article" date="2016" name="Mol. Biol. Evol.">
        <title>Comparative Genomics of Early-Diverging Mushroom-Forming Fungi Provides Insights into the Origins of Lignocellulose Decay Capabilities.</title>
        <authorList>
            <person name="Nagy L.G."/>
            <person name="Riley R."/>
            <person name="Tritt A."/>
            <person name="Adam C."/>
            <person name="Daum C."/>
            <person name="Floudas D."/>
            <person name="Sun H."/>
            <person name="Yadav J.S."/>
            <person name="Pangilinan J."/>
            <person name="Larsson K.H."/>
            <person name="Matsuura K."/>
            <person name="Barry K."/>
            <person name="Labutti K."/>
            <person name="Kuo R."/>
            <person name="Ohm R.A."/>
            <person name="Bhattacharya S.S."/>
            <person name="Shirouzu T."/>
            <person name="Yoshinaga Y."/>
            <person name="Martin F.M."/>
            <person name="Grigoriev I.V."/>
            <person name="Hibbett D.S."/>
        </authorList>
    </citation>
    <scope>NUCLEOTIDE SEQUENCE [LARGE SCALE GENOMIC DNA]</scope>
    <source>
        <strain evidence="3 4">HHB12029</strain>
    </source>
</reference>
<dbReference type="PANTHER" id="PTHR13947:SF37">
    <property type="entry name" value="LD18367P"/>
    <property type="match status" value="1"/>
</dbReference>
<feature type="domain" description="N-acetyltransferase" evidence="2">
    <location>
        <begin position="28"/>
        <end position="196"/>
    </location>
</feature>
<keyword evidence="1 3" id="KW-0808">Transferase</keyword>
<dbReference type="Gene3D" id="3.40.630.30">
    <property type="match status" value="1"/>
</dbReference>
<dbReference type="Proteomes" id="UP000077266">
    <property type="component" value="Unassembled WGS sequence"/>
</dbReference>